<evidence type="ECO:0000256" key="4">
    <source>
        <dbReference type="ARBA" id="ARBA00022525"/>
    </source>
</evidence>
<dbReference type="InterPro" id="IPR011583">
    <property type="entry name" value="Chitinase_II/V-like_cat"/>
</dbReference>
<dbReference type="GO" id="GO:0005576">
    <property type="term" value="C:extracellular region"/>
    <property type="evidence" value="ECO:0007669"/>
    <property type="project" value="UniProtKB-SubCell"/>
</dbReference>
<dbReference type="Pfam" id="PF00704">
    <property type="entry name" value="Glyco_hydro_18"/>
    <property type="match status" value="1"/>
</dbReference>
<proteinExistence type="inferred from homology"/>
<keyword evidence="4" id="KW-0964">Secreted</keyword>
<dbReference type="GO" id="GO:0012505">
    <property type="term" value="C:endomembrane system"/>
    <property type="evidence" value="ECO:0007669"/>
    <property type="project" value="TreeGrafter"/>
</dbReference>
<dbReference type="InterPro" id="IPR017853">
    <property type="entry name" value="GH"/>
</dbReference>
<dbReference type="Gene3D" id="3.10.50.10">
    <property type="match status" value="1"/>
</dbReference>
<dbReference type="InterPro" id="IPR001223">
    <property type="entry name" value="Glyco_hydro18_cat"/>
</dbReference>
<evidence type="ECO:0000256" key="3">
    <source>
        <dbReference type="ARBA" id="ARBA00009336"/>
    </source>
</evidence>
<evidence type="ECO:0000256" key="5">
    <source>
        <dbReference type="ARBA" id="ARBA00022729"/>
    </source>
</evidence>
<name>A0A5K3FBQ6_MESCO</name>
<dbReference type="PANTHER" id="PTHR46066:SF2">
    <property type="entry name" value="CHITINASE DOMAIN-CONTAINING PROTEIN 1"/>
    <property type="match status" value="1"/>
</dbReference>
<feature type="chain" id="PRO_5024418585" description="Chitinase domain-containing protein 1" evidence="8">
    <location>
        <begin position="24"/>
        <end position="381"/>
    </location>
</feature>
<feature type="signal peptide" evidence="8">
    <location>
        <begin position="1"/>
        <end position="23"/>
    </location>
</feature>
<feature type="domain" description="GH18" evidence="9">
    <location>
        <begin position="64"/>
        <end position="381"/>
    </location>
</feature>
<evidence type="ECO:0000256" key="2">
    <source>
        <dbReference type="ARBA" id="ARBA00004613"/>
    </source>
</evidence>
<dbReference type="AlphaFoldDB" id="A0A5K3FBQ6"/>
<evidence type="ECO:0000313" key="10">
    <source>
        <dbReference type="WBParaSite" id="MCU_006560-RA"/>
    </source>
</evidence>
<dbReference type="PROSITE" id="PS51910">
    <property type="entry name" value="GH18_2"/>
    <property type="match status" value="1"/>
</dbReference>
<evidence type="ECO:0000256" key="6">
    <source>
        <dbReference type="ARBA" id="ARBA00023228"/>
    </source>
</evidence>
<dbReference type="CDD" id="cd02876">
    <property type="entry name" value="GH18_SI-CLP"/>
    <property type="match status" value="1"/>
</dbReference>
<evidence type="ECO:0000256" key="7">
    <source>
        <dbReference type="ARBA" id="ARBA00040976"/>
    </source>
</evidence>
<reference evidence="10" key="1">
    <citation type="submission" date="2019-11" db="UniProtKB">
        <authorList>
            <consortium name="WormBaseParasite"/>
        </authorList>
    </citation>
    <scope>IDENTIFICATION</scope>
</reference>
<evidence type="ECO:0000259" key="9">
    <source>
        <dbReference type="PROSITE" id="PS51910"/>
    </source>
</evidence>
<dbReference type="FunFam" id="3.10.50.10:FF:000002">
    <property type="entry name" value="Chitinase domain-containing protein 1"/>
    <property type="match status" value="1"/>
</dbReference>
<dbReference type="InterPro" id="IPR029070">
    <property type="entry name" value="Chitinase_insertion_sf"/>
</dbReference>
<evidence type="ECO:0000256" key="8">
    <source>
        <dbReference type="SAM" id="SignalP"/>
    </source>
</evidence>
<organism evidence="10">
    <name type="scientific">Mesocestoides corti</name>
    <name type="common">Flatworm</name>
    <dbReference type="NCBI Taxonomy" id="53468"/>
    <lineage>
        <taxon>Eukaryota</taxon>
        <taxon>Metazoa</taxon>
        <taxon>Spiralia</taxon>
        <taxon>Lophotrochozoa</taxon>
        <taxon>Platyhelminthes</taxon>
        <taxon>Cestoda</taxon>
        <taxon>Eucestoda</taxon>
        <taxon>Cyclophyllidea</taxon>
        <taxon>Mesocestoididae</taxon>
        <taxon>Mesocestoides</taxon>
    </lineage>
</organism>
<accession>A0A5K3FBQ6</accession>
<dbReference type="GO" id="GO:0008061">
    <property type="term" value="F:chitin binding"/>
    <property type="evidence" value="ECO:0007669"/>
    <property type="project" value="InterPro"/>
</dbReference>
<dbReference type="PANTHER" id="PTHR46066">
    <property type="entry name" value="CHITINASE DOMAIN-CONTAINING PROTEIN 1 FAMILY MEMBER"/>
    <property type="match status" value="1"/>
</dbReference>
<dbReference type="GO" id="GO:0005975">
    <property type="term" value="P:carbohydrate metabolic process"/>
    <property type="evidence" value="ECO:0007669"/>
    <property type="project" value="InterPro"/>
</dbReference>
<protein>
    <recommendedName>
        <fullName evidence="7">Chitinase domain-containing protein 1</fullName>
    </recommendedName>
</protein>
<comment type="similarity">
    <text evidence="3">Belongs to the glycosyl hydrolase 18 family.</text>
</comment>
<sequence length="381" mass="43538">MGFIKTALWHSYTLLCLFMASYASESSEGKGGRPVLHHDMSVQHFLNSYDYFNPYELSPKKLSNVVLAYVTPWNSNGFEKTKIFAQKFSIVSPVWFQLKPEGLKIEGRHHVDHKWIEAIKAVNADIKVAPRVIFDNWGAGDYQGVFSNNQKRLDCIKTLRGLLKEYNFDGITLEVWMQHFGTSQQSLIDFLIELAKGIHKDGKLLILPIPPAVYKGNFEGRFNRVHFDLLEPHVDYFSLMSYDYSNPYEPGENSPVEWIIRCIKSLAPEGADLKRLATKRAKILVGLNFYGYDYVPSKKHGQAVLRNDVLGVVKSLNPTFKWHEKSAEHSLEYTDNEGQRHSMYFPTAYSIAKRVAIAEELGTGLSIWELGQGFDSFLEQI</sequence>
<dbReference type="GO" id="GO:0070492">
    <property type="term" value="F:oligosaccharide binding"/>
    <property type="evidence" value="ECO:0007669"/>
    <property type="project" value="TreeGrafter"/>
</dbReference>
<evidence type="ECO:0000256" key="1">
    <source>
        <dbReference type="ARBA" id="ARBA00004371"/>
    </source>
</evidence>
<dbReference type="WBParaSite" id="MCU_006560-RA">
    <property type="protein sequence ID" value="MCU_006560-RA"/>
    <property type="gene ID" value="MCU_006560"/>
</dbReference>
<dbReference type="SUPFAM" id="SSF51445">
    <property type="entry name" value="(Trans)glycosidases"/>
    <property type="match status" value="1"/>
</dbReference>
<dbReference type="GO" id="GO:0005764">
    <property type="term" value="C:lysosome"/>
    <property type="evidence" value="ECO:0007669"/>
    <property type="project" value="UniProtKB-SubCell"/>
</dbReference>
<comment type="subcellular location">
    <subcellularLocation>
        <location evidence="1">Lysosome</location>
    </subcellularLocation>
    <subcellularLocation>
        <location evidence="2">Secreted</location>
    </subcellularLocation>
</comment>
<dbReference type="Gene3D" id="3.20.20.80">
    <property type="entry name" value="Glycosidases"/>
    <property type="match status" value="1"/>
</dbReference>
<keyword evidence="6" id="KW-0458">Lysosome</keyword>
<dbReference type="SMART" id="SM00636">
    <property type="entry name" value="Glyco_18"/>
    <property type="match status" value="1"/>
</dbReference>
<keyword evidence="5 8" id="KW-0732">Signal</keyword>